<protein>
    <recommendedName>
        <fullName evidence="7">Kinesin-like protein</fullName>
    </recommendedName>
</protein>
<keyword evidence="6 7" id="KW-0505">Motor protein</keyword>
<dbReference type="CDD" id="cd00106">
    <property type="entry name" value="KISc"/>
    <property type="match status" value="1"/>
</dbReference>
<keyword evidence="4 6" id="KW-0067">ATP-binding</keyword>
<feature type="domain" description="Kinesin motor" evidence="10">
    <location>
        <begin position="24"/>
        <end position="344"/>
    </location>
</feature>
<evidence type="ECO:0000259" key="10">
    <source>
        <dbReference type="PROSITE" id="PS50067"/>
    </source>
</evidence>
<dbReference type="SMART" id="SM00129">
    <property type="entry name" value="KISc"/>
    <property type="match status" value="1"/>
</dbReference>
<comment type="caution">
    <text evidence="11">The sequence shown here is derived from an EMBL/GenBank/DDBJ whole genome shotgun (WGS) entry which is preliminary data.</text>
</comment>
<dbReference type="GO" id="GO:0007052">
    <property type="term" value="P:mitotic spindle organization"/>
    <property type="evidence" value="ECO:0007669"/>
    <property type="project" value="TreeGrafter"/>
</dbReference>
<dbReference type="EMBL" id="JWZX01000793">
    <property type="protein sequence ID" value="KOO35669.1"/>
    <property type="molecule type" value="Genomic_DNA"/>
</dbReference>
<feature type="coiled-coil region" evidence="8">
    <location>
        <begin position="357"/>
        <end position="401"/>
    </location>
</feature>
<dbReference type="PRINTS" id="PR00380">
    <property type="entry name" value="KINESINHEAVY"/>
</dbReference>
<dbReference type="AlphaFoldDB" id="A0A0M0KA44"/>
<dbReference type="PROSITE" id="PS50067">
    <property type="entry name" value="KINESIN_MOTOR_2"/>
    <property type="match status" value="1"/>
</dbReference>
<dbReference type="PANTHER" id="PTHR47969">
    <property type="entry name" value="CHROMOSOME-ASSOCIATED KINESIN KIF4A-RELATED"/>
    <property type="match status" value="1"/>
</dbReference>
<keyword evidence="7" id="KW-0493">Microtubule</keyword>
<dbReference type="InterPro" id="IPR036961">
    <property type="entry name" value="Kinesin_motor_dom_sf"/>
</dbReference>
<reference evidence="12" key="1">
    <citation type="journal article" date="2015" name="PLoS Genet.">
        <title>Genome Sequence and Transcriptome Analyses of Chrysochromulina tobin: Metabolic Tools for Enhanced Algal Fitness in the Prominent Order Prymnesiales (Haptophyceae).</title>
        <authorList>
            <person name="Hovde B.T."/>
            <person name="Deodato C.R."/>
            <person name="Hunsperger H.M."/>
            <person name="Ryken S.A."/>
            <person name="Yost W."/>
            <person name="Jha R.K."/>
            <person name="Patterson J."/>
            <person name="Monnat R.J. Jr."/>
            <person name="Barlow S.B."/>
            <person name="Starkenburg S.R."/>
            <person name="Cattolico R.A."/>
        </authorList>
    </citation>
    <scope>NUCLEOTIDE SEQUENCE</scope>
    <source>
        <strain evidence="12">CCMP291</strain>
    </source>
</reference>
<dbReference type="Pfam" id="PF00225">
    <property type="entry name" value="Kinesin"/>
    <property type="match status" value="2"/>
</dbReference>
<dbReference type="Proteomes" id="UP000037460">
    <property type="component" value="Unassembled WGS sequence"/>
</dbReference>
<organism evidence="11 12">
    <name type="scientific">Chrysochromulina tobinii</name>
    <dbReference type="NCBI Taxonomy" id="1460289"/>
    <lineage>
        <taxon>Eukaryota</taxon>
        <taxon>Haptista</taxon>
        <taxon>Haptophyta</taxon>
        <taxon>Prymnesiophyceae</taxon>
        <taxon>Prymnesiales</taxon>
        <taxon>Chrysochromulinaceae</taxon>
        <taxon>Chrysochromulina</taxon>
    </lineage>
</organism>
<evidence type="ECO:0000256" key="1">
    <source>
        <dbReference type="ARBA" id="ARBA00004496"/>
    </source>
</evidence>
<dbReference type="GO" id="GO:0005875">
    <property type="term" value="C:microtubule associated complex"/>
    <property type="evidence" value="ECO:0007669"/>
    <property type="project" value="TreeGrafter"/>
</dbReference>
<evidence type="ECO:0000313" key="12">
    <source>
        <dbReference type="Proteomes" id="UP000037460"/>
    </source>
</evidence>
<dbReference type="GO" id="GO:0008017">
    <property type="term" value="F:microtubule binding"/>
    <property type="evidence" value="ECO:0007669"/>
    <property type="project" value="InterPro"/>
</dbReference>
<comment type="similarity">
    <text evidence="6 7">Belongs to the TRAFAC class myosin-kinesin ATPase superfamily. Kinesin family.</text>
</comment>
<keyword evidence="3 6" id="KW-0547">Nucleotide-binding</keyword>
<name>A0A0M0KA44_9EUKA</name>
<feature type="non-terminal residue" evidence="11">
    <location>
        <position position="497"/>
    </location>
</feature>
<evidence type="ECO:0000256" key="3">
    <source>
        <dbReference type="ARBA" id="ARBA00022741"/>
    </source>
</evidence>
<accession>A0A0M0KA44</accession>
<evidence type="ECO:0000256" key="2">
    <source>
        <dbReference type="ARBA" id="ARBA00022490"/>
    </source>
</evidence>
<dbReference type="Gene3D" id="3.40.850.10">
    <property type="entry name" value="Kinesin motor domain"/>
    <property type="match status" value="2"/>
</dbReference>
<dbReference type="GO" id="GO:0051231">
    <property type="term" value="P:spindle elongation"/>
    <property type="evidence" value="ECO:0007669"/>
    <property type="project" value="TreeGrafter"/>
</dbReference>
<dbReference type="GO" id="GO:0005737">
    <property type="term" value="C:cytoplasm"/>
    <property type="evidence" value="ECO:0007669"/>
    <property type="project" value="UniProtKB-SubCell"/>
</dbReference>
<evidence type="ECO:0000256" key="8">
    <source>
        <dbReference type="SAM" id="Coils"/>
    </source>
</evidence>
<evidence type="ECO:0000256" key="4">
    <source>
        <dbReference type="ARBA" id="ARBA00022840"/>
    </source>
</evidence>
<dbReference type="OrthoDB" id="123929at2759"/>
<keyword evidence="5 8" id="KW-0175">Coiled coil</keyword>
<dbReference type="GO" id="GO:0007018">
    <property type="term" value="P:microtubule-based movement"/>
    <property type="evidence" value="ECO:0007669"/>
    <property type="project" value="InterPro"/>
</dbReference>
<dbReference type="InterPro" id="IPR019821">
    <property type="entry name" value="Kinesin_motor_CS"/>
</dbReference>
<gene>
    <name evidence="11" type="ORF">Ctob_015478</name>
</gene>
<evidence type="ECO:0000256" key="5">
    <source>
        <dbReference type="ARBA" id="ARBA00023054"/>
    </source>
</evidence>
<dbReference type="PANTHER" id="PTHR47969:SF15">
    <property type="entry name" value="CHROMOSOME-ASSOCIATED KINESIN KIF4A-RELATED"/>
    <property type="match status" value="1"/>
</dbReference>
<feature type="binding site" evidence="6">
    <location>
        <begin position="105"/>
        <end position="112"/>
    </location>
    <ligand>
        <name>ATP</name>
        <dbReference type="ChEBI" id="CHEBI:30616"/>
    </ligand>
</feature>
<dbReference type="InterPro" id="IPR027417">
    <property type="entry name" value="P-loop_NTPase"/>
</dbReference>
<dbReference type="GO" id="GO:0003777">
    <property type="term" value="F:microtubule motor activity"/>
    <property type="evidence" value="ECO:0007669"/>
    <property type="project" value="InterPro"/>
</dbReference>
<evidence type="ECO:0000256" key="6">
    <source>
        <dbReference type="PROSITE-ProRule" id="PRU00283"/>
    </source>
</evidence>
<feature type="region of interest" description="Disordered" evidence="9">
    <location>
        <begin position="1"/>
        <end position="23"/>
    </location>
</feature>
<comment type="subcellular location">
    <subcellularLocation>
        <location evidence="1">Cytoplasm</location>
    </subcellularLocation>
</comment>
<evidence type="ECO:0000256" key="7">
    <source>
        <dbReference type="RuleBase" id="RU000394"/>
    </source>
</evidence>
<dbReference type="InterPro" id="IPR001752">
    <property type="entry name" value="Kinesin_motor_dom"/>
</dbReference>
<dbReference type="InterPro" id="IPR027640">
    <property type="entry name" value="Kinesin-like_fam"/>
</dbReference>
<dbReference type="GO" id="GO:0005524">
    <property type="term" value="F:ATP binding"/>
    <property type="evidence" value="ECO:0007669"/>
    <property type="project" value="UniProtKB-UniRule"/>
</dbReference>
<keyword evidence="2" id="KW-0963">Cytoplasm</keyword>
<keyword evidence="12" id="KW-1185">Reference proteome</keyword>
<dbReference type="SUPFAM" id="SSF52540">
    <property type="entry name" value="P-loop containing nucleoside triphosphate hydrolases"/>
    <property type="match status" value="1"/>
</dbReference>
<dbReference type="PROSITE" id="PS00411">
    <property type="entry name" value="KINESIN_MOTOR_1"/>
    <property type="match status" value="1"/>
</dbReference>
<proteinExistence type="inferred from homology"/>
<dbReference type="GO" id="GO:0005874">
    <property type="term" value="C:microtubule"/>
    <property type="evidence" value="ECO:0007669"/>
    <property type="project" value="UniProtKB-KW"/>
</dbReference>
<evidence type="ECO:0000256" key="9">
    <source>
        <dbReference type="SAM" id="MobiDB-lite"/>
    </source>
</evidence>
<sequence length="497" mass="53576">MEGNASDPLADDEDDVASKASAEPIRVVVRVRPPLDDRAGPASQLSIQPPNSICVHRGGRHQGDVEAQFDAVLGFESSQRSVYQHVAPAVDAALAGINATVFAYGQTGSGKTYTLFGGLLPGDPQARADVGSSEWAASTGGMSEGMAARALRHIFDRADALAAEGTRLALSCSFLEVYNEHVSDLLLPSGAKAAWGTSDMNQRSSRSHAVLQLTLEQASLAGSPSPGGRGANRTVCAKLNLVDLAGSERMASESGNAALGEQQHKREMVAINKSLSALANCISALAQGGKRSHVPYRDSVLTRLLQASLGGHSRTLLLATVAPSDKCADETISTLRFADRAKHVMLRAVPNAPADLGETLQQQRRRFESRIERLQQQVLGLKEMLARRDREMHEKDMHERELRERDWREGREGREGWRGALAGRGDESARARQLRAMVSDAATLSSPERGGGLGAAGERALEIERERAAVASENEARLRTALSEVMTELERERSERR</sequence>
<evidence type="ECO:0000313" key="11">
    <source>
        <dbReference type="EMBL" id="KOO35669.1"/>
    </source>
</evidence>